<name>A0AAJ6BBX4_9PSED</name>
<sequence>MPATLRHRLRLFARQQHGAIAPFAILLIGGALLTTAFVIETTRAMENTAQLKRATDAAAMAVGNQRLLDDRLSEQQMQALAAGFVRANLGTDHELTDQVDDGAVSVQQRRGEDGKLSITVSASFTAHADMLGAANQSLQISSTAEVVNRPVEVALIVPNTLSEGDRDIAALRRMTLAFAKQVLGTRPDGKTWISLVPYSQAVNVYDAEDSNRIRRWASPAALTPVELRSLFRTGYSGLADQRIPDRRANLLCMYRGLRLGQNYFWDQPPSGQFKIYYRHDLPENGSPGAPAISWTGPNPDFGQASGVNDTRWMVADKGCPAAALLPLTRDIERIERRTEQYSTRFNTNYAIAMGWAAMALSPRMRGSAGWGDNELPLDFNADGEGDNTKIIVMLANTSGNWFDTDGYNAEVGEAIDGDGATGTDGSVRVAGQRFTQLCQSFRARGLKFHFLGVRPGDPQDFGRVLFDKVAGPGLQLCAGNGSMTFANAENFADGEAQIQNLLTDIAQRIKHERFVRLID</sequence>
<evidence type="ECO:0000313" key="2">
    <source>
        <dbReference type="EMBL" id="WEK29046.1"/>
    </source>
</evidence>
<proteinExistence type="predicted"/>
<accession>A0AAJ6BBX4</accession>
<evidence type="ECO:0008006" key="4">
    <source>
        <dbReference type="Google" id="ProtNLM"/>
    </source>
</evidence>
<keyword evidence="1" id="KW-1133">Transmembrane helix</keyword>
<evidence type="ECO:0000313" key="3">
    <source>
        <dbReference type="Proteomes" id="UP001216329"/>
    </source>
</evidence>
<dbReference type="EMBL" id="CP119325">
    <property type="protein sequence ID" value="WEK29046.1"/>
    <property type="molecule type" value="Genomic_DNA"/>
</dbReference>
<feature type="transmembrane region" description="Helical" evidence="1">
    <location>
        <begin position="20"/>
        <end position="39"/>
    </location>
</feature>
<dbReference type="AlphaFoldDB" id="A0AAJ6BBX4"/>
<gene>
    <name evidence="2" type="ORF">P0Y58_19320</name>
</gene>
<protein>
    <recommendedName>
        <fullName evidence="4">Pilus assembly protein</fullName>
    </recommendedName>
</protein>
<evidence type="ECO:0000256" key="1">
    <source>
        <dbReference type="SAM" id="Phobius"/>
    </source>
</evidence>
<reference evidence="2" key="1">
    <citation type="submission" date="2023-03" db="EMBL/GenBank/DDBJ databases">
        <title>Andean soil-derived lignocellulolytic bacterial consortium as a source of novel taxa and putative plastic-active enzymes.</title>
        <authorList>
            <person name="Diaz-Garcia L."/>
            <person name="Chuvochina M."/>
            <person name="Feuerriegel G."/>
            <person name="Bunk B."/>
            <person name="Sproer C."/>
            <person name="Streit W.R."/>
            <person name="Rodriguez L.M."/>
            <person name="Overmann J."/>
            <person name="Jimenez D.J."/>
        </authorList>
    </citation>
    <scope>NUCLEOTIDE SEQUENCE</scope>
    <source>
        <strain evidence="2">MAG 876</strain>
    </source>
</reference>
<organism evidence="2 3">
    <name type="scientific">Candidatus Pseudomonas phytovorans</name>
    <dbReference type="NCBI Taxonomy" id="3121377"/>
    <lineage>
        <taxon>Bacteria</taxon>
        <taxon>Pseudomonadati</taxon>
        <taxon>Pseudomonadota</taxon>
        <taxon>Gammaproteobacteria</taxon>
        <taxon>Pseudomonadales</taxon>
        <taxon>Pseudomonadaceae</taxon>
        <taxon>Pseudomonas</taxon>
    </lineage>
</organism>
<dbReference type="Proteomes" id="UP001216329">
    <property type="component" value="Chromosome"/>
</dbReference>
<keyword evidence="1" id="KW-0472">Membrane</keyword>
<keyword evidence="1" id="KW-0812">Transmembrane</keyword>